<reference evidence="1 2" key="1">
    <citation type="submission" date="2017-08" db="EMBL/GenBank/DDBJ databases">
        <authorList>
            <person name="Chaillou S."/>
        </authorList>
    </citation>
    <scope>NUCLEOTIDE SEQUENCE [LARGE SCALE GENOMIC DNA]</scope>
    <source>
        <strain evidence="1 2">MFPA15A1205</strain>
    </source>
</reference>
<evidence type="ECO:0000313" key="1">
    <source>
        <dbReference type="EMBL" id="SOB51027.1"/>
    </source>
</evidence>
<comment type="caution">
    <text evidence="1">The sequence shown here is derived from an EMBL/GenBank/DDBJ whole genome shotgun (WGS) entry which is preliminary data.</text>
</comment>
<name>A0AAX2H4N0_9PSED</name>
<evidence type="ECO:0000313" key="2">
    <source>
        <dbReference type="Proteomes" id="UP000219564"/>
    </source>
</evidence>
<gene>
    <name evidence="1" type="ORF">PLUA15_190054</name>
</gene>
<proteinExistence type="predicted"/>
<organism evidence="1 2">
    <name type="scientific">Pseudomonas lundensis</name>
    <dbReference type="NCBI Taxonomy" id="86185"/>
    <lineage>
        <taxon>Bacteria</taxon>
        <taxon>Pseudomonadati</taxon>
        <taxon>Pseudomonadota</taxon>
        <taxon>Gammaproteobacteria</taxon>
        <taxon>Pseudomonadales</taxon>
        <taxon>Pseudomonadaceae</taxon>
        <taxon>Pseudomonas</taxon>
    </lineage>
</organism>
<protein>
    <submittedName>
        <fullName evidence="1">Uncharacterized protein</fullName>
    </submittedName>
</protein>
<dbReference type="AlphaFoldDB" id="A0AAX2H4N0"/>
<dbReference type="EMBL" id="OBKZ01000011">
    <property type="protein sequence ID" value="SOB51027.1"/>
    <property type="molecule type" value="Genomic_DNA"/>
</dbReference>
<accession>A0AAX2H4N0</accession>
<sequence>MNNSCELILPIQTGLILPSQNLLIPNEQGLILPKPTINALLDFYCTSLPVSALNKLSTYKTR</sequence>
<dbReference type="Proteomes" id="UP000219564">
    <property type="component" value="Unassembled WGS sequence"/>
</dbReference>